<gene>
    <name evidence="3" type="ORF">BJ508DRAFT_377592</name>
</gene>
<organism evidence="3 4">
    <name type="scientific">Ascobolus immersus RN42</name>
    <dbReference type="NCBI Taxonomy" id="1160509"/>
    <lineage>
        <taxon>Eukaryota</taxon>
        <taxon>Fungi</taxon>
        <taxon>Dikarya</taxon>
        <taxon>Ascomycota</taxon>
        <taxon>Pezizomycotina</taxon>
        <taxon>Pezizomycetes</taxon>
        <taxon>Pezizales</taxon>
        <taxon>Ascobolaceae</taxon>
        <taxon>Ascobolus</taxon>
    </lineage>
</organism>
<reference evidence="3 4" key="1">
    <citation type="journal article" date="2018" name="Nat. Ecol. Evol.">
        <title>Pezizomycetes genomes reveal the molecular basis of ectomycorrhizal truffle lifestyle.</title>
        <authorList>
            <person name="Murat C."/>
            <person name="Payen T."/>
            <person name="Noel B."/>
            <person name="Kuo A."/>
            <person name="Morin E."/>
            <person name="Chen J."/>
            <person name="Kohler A."/>
            <person name="Krizsan K."/>
            <person name="Balestrini R."/>
            <person name="Da Silva C."/>
            <person name="Montanini B."/>
            <person name="Hainaut M."/>
            <person name="Levati E."/>
            <person name="Barry K.W."/>
            <person name="Belfiori B."/>
            <person name="Cichocki N."/>
            <person name="Clum A."/>
            <person name="Dockter R.B."/>
            <person name="Fauchery L."/>
            <person name="Guy J."/>
            <person name="Iotti M."/>
            <person name="Le Tacon F."/>
            <person name="Lindquist E.A."/>
            <person name="Lipzen A."/>
            <person name="Malagnac F."/>
            <person name="Mello A."/>
            <person name="Molinier V."/>
            <person name="Miyauchi S."/>
            <person name="Poulain J."/>
            <person name="Riccioni C."/>
            <person name="Rubini A."/>
            <person name="Sitrit Y."/>
            <person name="Splivallo R."/>
            <person name="Traeger S."/>
            <person name="Wang M."/>
            <person name="Zifcakova L."/>
            <person name="Wipf D."/>
            <person name="Zambonelli A."/>
            <person name="Paolocci F."/>
            <person name="Nowrousian M."/>
            <person name="Ottonello S."/>
            <person name="Baldrian P."/>
            <person name="Spatafora J.W."/>
            <person name="Henrissat B."/>
            <person name="Nagy L.G."/>
            <person name="Aury J.M."/>
            <person name="Wincker P."/>
            <person name="Grigoriev I.V."/>
            <person name="Bonfante P."/>
            <person name="Martin F.M."/>
        </authorList>
    </citation>
    <scope>NUCLEOTIDE SEQUENCE [LARGE SCALE GENOMIC DNA]</scope>
    <source>
        <strain evidence="3 4">RN42</strain>
    </source>
</reference>
<dbReference type="Pfam" id="PF09458">
    <property type="entry name" value="H_lectin"/>
    <property type="match status" value="2"/>
</dbReference>
<dbReference type="EMBL" id="ML119698">
    <property type="protein sequence ID" value="RPA79485.1"/>
    <property type="molecule type" value="Genomic_DNA"/>
</dbReference>
<evidence type="ECO:0000313" key="4">
    <source>
        <dbReference type="Proteomes" id="UP000275078"/>
    </source>
</evidence>
<dbReference type="GO" id="GO:0098609">
    <property type="term" value="P:cell-cell adhesion"/>
    <property type="evidence" value="ECO:0007669"/>
    <property type="project" value="TreeGrafter"/>
</dbReference>
<dbReference type="OrthoDB" id="291007at2759"/>
<dbReference type="GO" id="GO:0046871">
    <property type="term" value="F:N-acetylgalactosamine binding"/>
    <property type="evidence" value="ECO:0007669"/>
    <property type="project" value="TreeGrafter"/>
</dbReference>
<evidence type="ECO:0000259" key="2">
    <source>
        <dbReference type="Pfam" id="PF09458"/>
    </source>
</evidence>
<feature type="domain" description="H-type lectin" evidence="2">
    <location>
        <begin position="297"/>
        <end position="360"/>
    </location>
</feature>
<feature type="compositionally biased region" description="Polar residues" evidence="1">
    <location>
        <begin position="1"/>
        <end position="28"/>
    </location>
</feature>
<dbReference type="InterPro" id="IPR052487">
    <property type="entry name" value="Galactose-binding_lectin"/>
</dbReference>
<dbReference type="InterPro" id="IPR019019">
    <property type="entry name" value="H-type_lectin_domain"/>
</dbReference>
<dbReference type="PANTHER" id="PTHR46938">
    <property type="entry name" value="DISCOIDIN-1 SUBUNIT A-RELATED-RELATED"/>
    <property type="match status" value="1"/>
</dbReference>
<feature type="region of interest" description="Disordered" evidence="1">
    <location>
        <begin position="1"/>
        <end position="32"/>
    </location>
</feature>
<dbReference type="GO" id="GO:0070492">
    <property type="term" value="F:oligosaccharide binding"/>
    <property type="evidence" value="ECO:0007669"/>
    <property type="project" value="TreeGrafter"/>
</dbReference>
<dbReference type="AlphaFoldDB" id="A0A3N4I041"/>
<dbReference type="InterPro" id="IPR037221">
    <property type="entry name" value="H-type_lectin_dom_sf"/>
</dbReference>
<proteinExistence type="predicted"/>
<name>A0A3N4I041_ASCIM</name>
<evidence type="ECO:0000256" key="1">
    <source>
        <dbReference type="SAM" id="MobiDB-lite"/>
    </source>
</evidence>
<protein>
    <recommendedName>
        <fullName evidence="2">H-type lectin domain-containing protein</fullName>
    </recommendedName>
</protein>
<evidence type="ECO:0000313" key="3">
    <source>
        <dbReference type="EMBL" id="RPA79485.1"/>
    </source>
</evidence>
<dbReference type="GO" id="GO:0098636">
    <property type="term" value="C:protein complex involved in cell adhesion"/>
    <property type="evidence" value="ECO:0007669"/>
    <property type="project" value="TreeGrafter"/>
</dbReference>
<dbReference type="Gene3D" id="2.60.40.2080">
    <property type="match status" value="3"/>
</dbReference>
<sequence>MPQAESPTHSGQSTPTGIRTPSTITDANVSDFGDFDHSDSHWPLNEDSTPATRCLDQINNLLGELSASDRFEVARNLIRSFRNENSRARPCLGSTKHTGHVGPITRFEMPTVTQDLFDRPTIAVALSGFANPTTQDLMLRAITDNETSTSFELSLHSSRNSKLENISVDWIEIPSRHSGWQSGQWPLESQLDYPVPFELNKMISFATPFPEVPKVVVFLSGIDIDRTKTIRFRIEASNITTTGFNLTGGTLLDTLLHSFKATWVAYDSTIKGVHSGRVNTMDLRSWAEPQHVNMGYVTFPAGTFSKPPNVMIGLNHLGLGPYEQNVRCCVSNVNHLGMCWNADTWGKTVNYSLGFSYLAIEEEEEN</sequence>
<feature type="domain" description="H-type lectin" evidence="2">
    <location>
        <begin position="202"/>
        <end position="266"/>
    </location>
</feature>
<dbReference type="Proteomes" id="UP000275078">
    <property type="component" value="Unassembled WGS sequence"/>
</dbReference>
<dbReference type="GO" id="GO:0030247">
    <property type="term" value="F:polysaccharide binding"/>
    <property type="evidence" value="ECO:0007669"/>
    <property type="project" value="TreeGrafter"/>
</dbReference>
<dbReference type="SUPFAM" id="SSF141086">
    <property type="entry name" value="Agglutinin HPA-like"/>
    <property type="match status" value="2"/>
</dbReference>
<dbReference type="STRING" id="1160509.A0A3N4I041"/>
<dbReference type="GO" id="GO:0009986">
    <property type="term" value="C:cell surface"/>
    <property type="evidence" value="ECO:0007669"/>
    <property type="project" value="TreeGrafter"/>
</dbReference>
<accession>A0A3N4I041</accession>
<keyword evidence="4" id="KW-1185">Reference proteome</keyword>